<dbReference type="InterPro" id="IPR016181">
    <property type="entry name" value="Acyl_CoA_acyltransferase"/>
</dbReference>
<organism evidence="2 3">
    <name type="scientific">Kroppenstedtia sanguinis</name>
    <dbReference type="NCBI Taxonomy" id="1380684"/>
    <lineage>
        <taxon>Bacteria</taxon>
        <taxon>Bacillati</taxon>
        <taxon>Bacillota</taxon>
        <taxon>Bacilli</taxon>
        <taxon>Bacillales</taxon>
        <taxon>Thermoactinomycetaceae</taxon>
        <taxon>Kroppenstedtia</taxon>
    </lineage>
</organism>
<dbReference type="RefSeq" id="WP_380162838.1">
    <property type="nucleotide sequence ID" value="NZ_JBHTNU010000002.1"/>
</dbReference>
<gene>
    <name evidence="2" type="ORF">ACFQ4Y_02555</name>
</gene>
<accession>A0ABW4C531</accession>
<dbReference type="Pfam" id="PF00583">
    <property type="entry name" value="Acetyltransf_1"/>
    <property type="match status" value="1"/>
</dbReference>
<dbReference type="PANTHER" id="PTHR43072">
    <property type="entry name" value="N-ACETYLTRANSFERASE"/>
    <property type="match status" value="1"/>
</dbReference>
<dbReference type="EC" id="2.3.-.-" evidence="2"/>
<protein>
    <submittedName>
        <fullName evidence="2">GNAT family N-acetyltransferase</fullName>
        <ecNumber evidence="2">2.3.-.-</ecNumber>
    </submittedName>
</protein>
<keyword evidence="2" id="KW-0808">Transferase</keyword>
<dbReference type="InterPro" id="IPR000182">
    <property type="entry name" value="GNAT_dom"/>
</dbReference>
<reference evidence="3" key="1">
    <citation type="journal article" date="2019" name="Int. J. Syst. Evol. Microbiol.">
        <title>The Global Catalogue of Microorganisms (GCM) 10K type strain sequencing project: providing services to taxonomists for standard genome sequencing and annotation.</title>
        <authorList>
            <consortium name="The Broad Institute Genomics Platform"/>
            <consortium name="The Broad Institute Genome Sequencing Center for Infectious Disease"/>
            <person name="Wu L."/>
            <person name="Ma J."/>
        </authorList>
    </citation>
    <scope>NUCLEOTIDE SEQUENCE [LARGE SCALE GENOMIC DNA]</scope>
    <source>
        <strain evidence="3">S1</strain>
    </source>
</reference>
<evidence type="ECO:0000313" key="2">
    <source>
        <dbReference type="EMBL" id="MFD1425817.1"/>
    </source>
</evidence>
<keyword evidence="2" id="KW-0012">Acyltransferase</keyword>
<feature type="domain" description="N-acetyltransferase" evidence="1">
    <location>
        <begin position="22"/>
        <end position="185"/>
    </location>
</feature>
<dbReference type="Proteomes" id="UP001597282">
    <property type="component" value="Unassembled WGS sequence"/>
</dbReference>
<name>A0ABW4C531_9BACL</name>
<dbReference type="EMBL" id="JBHTNU010000002">
    <property type="protein sequence ID" value="MFD1425817.1"/>
    <property type="molecule type" value="Genomic_DNA"/>
</dbReference>
<dbReference type="CDD" id="cd04301">
    <property type="entry name" value="NAT_SF"/>
    <property type="match status" value="1"/>
</dbReference>
<proteinExistence type="predicted"/>
<keyword evidence="3" id="KW-1185">Reference proteome</keyword>
<evidence type="ECO:0000313" key="3">
    <source>
        <dbReference type="Proteomes" id="UP001597282"/>
    </source>
</evidence>
<sequence length="185" mass="21468">MIQMPVASFQEKRTFQVNKRRVVIRQARGEEDAPELRQRLARVIRERVYLDETPDSLPDSQGQKEEIKQIQDAGGMYAVVKVDGIIAGTAQLRKGSRGVSDHTATFRTWLIPGYRGMGLGKKLMEYTIDWAQANDLEKINLDVWSNNERAIRLYRKYGFRLEGNRRRQGILNGEYVDEIFMSRFL</sequence>
<dbReference type="Gene3D" id="3.40.630.30">
    <property type="match status" value="1"/>
</dbReference>
<dbReference type="PANTHER" id="PTHR43072:SF52">
    <property type="entry name" value="GCN5-RELATED N-ACETYLTRANSFERASE"/>
    <property type="match status" value="1"/>
</dbReference>
<dbReference type="SUPFAM" id="SSF55729">
    <property type="entry name" value="Acyl-CoA N-acyltransferases (Nat)"/>
    <property type="match status" value="1"/>
</dbReference>
<evidence type="ECO:0000259" key="1">
    <source>
        <dbReference type="PROSITE" id="PS51186"/>
    </source>
</evidence>
<comment type="caution">
    <text evidence="2">The sequence shown here is derived from an EMBL/GenBank/DDBJ whole genome shotgun (WGS) entry which is preliminary data.</text>
</comment>
<dbReference type="GO" id="GO:0016746">
    <property type="term" value="F:acyltransferase activity"/>
    <property type="evidence" value="ECO:0007669"/>
    <property type="project" value="UniProtKB-KW"/>
</dbReference>
<dbReference type="PROSITE" id="PS51186">
    <property type="entry name" value="GNAT"/>
    <property type="match status" value="1"/>
</dbReference>